<dbReference type="PANTHER" id="PTHR11410">
    <property type="entry name" value="ATP SYNTHASE SUBUNIT A"/>
    <property type="match status" value="1"/>
</dbReference>
<organism evidence="13">
    <name type="scientific">Rhopalomyia pomum</name>
    <name type="common">Sponge gall midge</name>
    <dbReference type="NCBI Taxonomy" id="608481"/>
    <lineage>
        <taxon>Eukaryota</taxon>
        <taxon>Metazoa</taxon>
        <taxon>Ecdysozoa</taxon>
        <taxon>Arthropoda</taxon>
        <taxon>Hexapoda</taxon>
        <taxon>Insecta</taxon>
        <taxon>Pterygota</taxon>
        <taxon>Neoptera</taxon>
        <taxon>Endopterygota</taxon>
        <taxon>Diptera</taxon>
        <taxon>Nematocera</taxon>
        <taxon>Sciaroidea</taxon>
        <taxon>Cecidomyiidae</taxon>
        <taxon>Rhopalomyia</taxon>
    </lineage>
</organism>
<feature type="transmembrane region" description="Helical" evidence="12">
    <location>
        <begin position="99"/>
        <end position="119"/>
    </location>
</feature>
<evidence type="ECO:0000256" key="7">
    <source>
        <dbReference type="ARBA" id="ARBA00022989"/>
    </source>
</evidence>
<keyword evidence="7 12" id="KW-1133">Transmembrane helix</keyword>
<dbReference type="InterPro" id="IPR000568">
    <property type="entry name" value="ATP_synth_F0_asu"/>
</dbReference>
<evidence type="ECO:0000256" key="3">
    <source>
        <dbReference type="ARBA" id="ARBA00022448"/>
    </source>
</evidence>
<keyword evidence="5 12" id="KW-0812">Transmembrane</keyword>
<dbReference type="EMBL" id="GQ387649">
    <property type="protein sequence ID" value="ACT80208.1"/>
    <property type="molecule type" value="Genomic_DNA"/>
</dbReference>
<dbReference type="GO" id="GO:0005743">
    <property type="term" value="C:mitochondrial inner membrane"/>
    <property type="evidence" value="ECO:0007669"/>
    <property type="project" value="UniProtKB-SubCell"/>
</dbReference>
<keyword evidence="13" id="KW-0496">Mitochondrion</keyword>
<evidence type="ECO:0000256" key="6">
    <source>
        <dbReference type="ARBA" id="ARBA00022781"/>
    </source>
</evidence>
<sequence length="223" mass="26170">MMTNLFSVFDPTTSMNLSMNWISMIILLTIIPMKMWIIPNNMNFMMIKLIYNLYKEYKIIIYNKTNNHIILMFISIFIFIMINNFMSLFPYIFNNTAHISINLTLSLPIWMMMMMFGWLMKTNHMFTHLVPQGTPNLLIPFMVFIESISNMIRPITLMIRLTANMIAGHLLLTLLGNMGPKLNFLFLPMLIFTRTILLMLESAVSMIQAYVFAILITLYFSEI</sequence>
<gene>
    <name evidence="13" type="primary">atp6</name>
</gene>
<dbReference type="GO" id="GO:0046933">
    <property type="term" value="F:proton-transporting ATP synthase activity, rotational mechanism"/>
    <property type="evidence" value="ECO:0007669"/>
    <property type="project" value="TreeGrafter"/>
</dbReference>
<proteinExistence type="inferred from homology"/>
<evidence type="ECO:0000256" key="10">
    <source>
        <dbReference type="ARBA" id="ARBA00023310"/>
    </source>
</evidence>
<dbReference type="Pfam" id="PF00119">
    <property type="entry name" value="ATP-synt_A"/>
    <property type="match status" value="1"/>
</dbReference>
<dbReference type="Gene3D" id="1.20.120.220">
    <property type="entry name" value="ATP synthase, F0 complex, subunit A"/>
    <property type="match status" value="1"/>
</dbReference>
<dbReference type="NCBIfam" id="TIGR01131">
    <property type="entry name" value="ATP_synt_6_or_A"/>
    <property type="match status" value="1"/>
</dbReference>
<dbReference type="SUPFAM" id="SSF81336">
    <property type="entry name" value="F1F0 ATP synthase subunit A"/>
    <property type="match status" value="1"/>
</dbReference>
<dbReference type="GO" id="GO:0045259">
    <property type="term" value="C:proton-transporting ATP synthase complex"/>
    <property type="evidence" value="ECO:0007669"/>
    <property type="project" value="UniProtKB-KW"/>
</dbReference>
<dbReference type="PANTHER" id="PTHR11410:SF0">
    <property type="entry name" value="ATP SYNTHASE SUBUNIT A"/>
    <property type="match status" value="1"/>
</dbReference>
<comment type="subcellular location">
    <subcellularLocation>
        <location evidence="1">Membrane</location>
        <topology evidence="1">Multi-pass membrane protein</topology>
    </subcellularLocation>
    <subcellularLocation>
        <location evidence="11">Mitochondrion inner membrane</location>
        <topology evidence="11">Multi-pass membrane protein</topology>
    </subcellularLocation>
</comment>
<evidence type="ECO:0000256" key="4">
    <source>
        <dbReference type="ARBA" id="ARBA00022547"/>
    </source>
</evidence>
<reference evidence="13" key="1">
    <citation type="journal article" date="2009" name="Genome Biol. Evol.">
        <title>Evolution of the mitochondrial genomes of gall midges (Diptera: Cecidomyiidae): rearrangement and severe truncation of tRNA genes.</title>
        <authorList>
            <person name="Beckenbach A.T."/>
            <person name="Joy J.B."/>
        </authorList>
    </citation>
    <scope>NUCLEOTIDE SEQUENCE</scope>
</reference>
<dbReference type="CDD" id="cd00310">
    <property type="entry name" value="ATP-synt_Fo_a_6"/>
    <property type="match status" value="1"/>
</dbReference>
<keyword evidence="10" id="KW-0066">ATP synthesis</keyword>
<dbReference type="AlphaFoldDB" id="C7FIK8"/>
<keyword evidence="6" id="KW-0375">Hydrogen ion transport</keyword>
<evidence type="ECO:0000256" key="2">
    <source>
        <dbReference type="ARBA" id="ARBA00006810"/>
    </source>
</evidence>
<dbReference type="InterPro" id="IPR035908">
    <property type="entry name" value="F0_ATP_A_sf"/>
</dbReference>
<geneLocation type="mitochondrion" evidence="13"/>
<accession>C7FIK8</accession>
<keyword evidence="8" id="KW-0406">Ion transport</keyword>
<evidence type="ECO:0000256" key="9">
    <source>
        <dbReference type="ARBA" id="ARBA00023136"/>
    </source>
</evidence>
<protein>
    <recommendedName>
        <fullName evidence="11">ATP synthase subunit a</fullName>
    </recommendedName>
</protein>
<evidence type="ECO:0000256" key="8">
    <source>
        <dbReference type="ARBA" id="ARBA00023065"/>
    </source>
</evidence>
<feature type="transmembrane region" description="Helical" evidence="12">
    <location>
        <begin position="196"/>
        <end position="220"/>
    </location>
</feature>
<name>C7FIK8_RHOPM</name>
<feature type="transmembrane region" description="Helical" evidence="12">
    <location>
        <begin position="20"/>
        <end position="38"/>
    </location>
</feature>
<evidence type="ECO:0000313" key="13">
    <source>
        <dbReference type="EMBL" id="ACT80208.1"/>
    </source>
</evidence>
<evidence type="ECO:0000256" key="1">
    <source>
        <dbReference type="ARBA" id="ARBA00004141"/>
    </source>
</evidence>
<keyword evidence="9 12" id="KW-0472">Membrane</keyword>
<keyword evidence="4" id="KW-0138">CF(0)</keyword>
<dbReference type="InterPro" id="IPR045083">
    <property type="entry name" value="ATP_synth_F0_asu_bact/mt"/>
</dbReference>
<dbReference type="PRINTS" id="PR00123">
    <property type="entry name" value="ATPASEA"/>
</dbReference>
<evidence type="ECO:0000256" key="5">
    <source>
        <dbReference type="ARBA" id="ARBA00022692"/>
    </source>
</evidence>
<evidence type="ECO:0000256" key="12">
    <source>
        <dbReference type="SAM" id="Phobius"/>
    </source>
</evidence>
<comment type="similarity">
    <text evidence="2">Belongs to the ATPase A chain family.</text>
</comment>
<feature type="transmembrane region" description="Helical" evidence="12">
    <location>
        <begin position="69"/>
        <end position="93"/>
    </location>
</feature>
<keyword evidence="3" id="KW-0813">Transport</keyword>
<evidence type="ECO:0000256" key="11">
    <source>
        <dbReference type="RuleBase" id="RU004450"/>
    </source>
</evidence>